<feature type="transmembrane region" description="Helical" evidence="5">
    <location>
        <begin position="145"/>
        <end position="168"/>
    </location>
</feature>
<feature type="transmembrane region" description="Helical" evidence="5">
    <location>
        <begin position="205"/>
        <end position="226"/>
    </location>
</feature>
<evidence type="ECO:0000313" key="7">
    <source>
        <dbReference type="EMBL" id="SDH07563.1"/>
    </source>
</evidence>
<dbReference type="EMBL" id="FNDE01000010">
    <property type="protein sequence ID" value="SDH07563.1"/>
    <property type="molecule type" value="Genomic_DNA"/>
</dbReference>
<feature type="transmembrane region" description="Helical" evidence="5">
    <location>
        <begin position="29"/>
        <end position="51"/>
    </location>
</feature>
<proteinExistence type="predicted"/>
<evidence type="ECO:0000256" key="2">
    <source>
        <dbReference type="ARBA" id="ARBA00022692"/>
    </source>
</evidence>
<dbReference type="InterPro" id="IPR005261">
    <property type="entry name" value="YohK-like"/>
</dbReference>
<dbReference type="RefSeq" id="WP_175493574.1">
    <property type="nucleotide sequence ID" value="NZ_CP080764.1"/>
</dbReference>
<organism evidence="7 8">
    <name type="scientific">Aneurinibacillus thermoaerophilus</name>
    <dbReference type="NCBI Taxonomy" id="143495"/>
    <lineage>
        <taxon>Bacteria</taxon>
        <taxon>Bacillati</taxon>
        <taxon>Bacillota</taxon>
        <taxon>Bacilli</taxon>
        <taxon>Bacillales</taxon>
        <taxon>Paenibacillaceae</taxon>
        <taxon>Aneurinibacillus group</taxon>
        <taxon>Aneurinibacillus</taxon>
    </lineage>
</organism>
<reference evidence="6 9" key="2">
    <citation type="submission" date="2021-08" db="EMBL/GenBank/DDBJ databases">
        <title>Complete genome sequence of the strain Aneurinibacillus thermoaerophilus CCM 8960.</title>
        <authorList>
            <person name="Musilova J."/>
            <person name="Kourilova X."/>
            <person name="Pernicova I."/>
            <person name="Bezdicek M."/>
            <person name="Lengerova M."/>
            <person name="Obruca S."/>
            <person name="Sedlar K."/>
        </authorList>
    </citation>
    <scope>NUCLEOTIDE SEQUENCE [LARGE SCALE GENOMIC DNA]</scope>
    <source>
        <strain evidence="6 9">CCM 8960</strain>
    </source>
</reference>
<keyword evidence="4 5" id="KW-0472">Membrane</keyword>
<keyword evidence="3 5" id="KW-1133">Transmembrane helix</keyword>
<evidence type="ECO:0000256" key="5">
    <source>
        <dbReference type="SAM" id="Phobius"/>
    </source>
</evidence>
<dbReference type="PANTHER" id="PTHR30249">
    <property type="entry name" value="PUTATIVE SEROTONIN TRANSPORTER"/>
    <property type="match status" value="1"/>
</dbReference>
<evidence type="ECO:0000313" key="9">
    <source>
        <dbReference type="Proteomes" id="UP000826616"/>
    </source>
</evidence>
<evidence type="ECO:0000313" key="8">
    <source>
        <dbReference type="Proteomes" id="UP000198956"/>
    </source>
</evidence>
<keyword evidence="9" id="KW-1185">Reference proteome</keyword>
<protein>
    <submittedName>
        <fullName evidence="6">CidB/LrgB family autolysis modulator</fullName>
    </submittedName>
    <submittedName>
        <fullName evidence="7">TIGR00659 family protein</fullName>
    </submittedName>
</protein>
<keyword evidence="2 5" id="KW-0812">Transmembrane</keyword>
<dbReference type="Pfam" id="PF04172">
    <property type="entry name" value="LrgB"/>
    <property type="match status" value="1"/>
</dbReference>
<dbReference type="InterPro" id="IPR007300">
    <property type="entry name" value="CidB/LrgB"/>
</dbReference>
<dbReference type="GO" id="GO:0016020">
    <property type="term" value="C:membrane"/>
    <property type="evidence" value="ECO:0007669"/>
    <property type="project" value="UniProtKB-SubCell"/>
</dbReference>
<evidence type="ECO:0000256" key="3">
    <source>
        <dbReference type="ARBA" id="ARBA00022989"/>
    </source>
</evidence>
<dbReference type="AlphaFoldDB" id="A0A1G7ZFK9"/>
<comment type="subcellular location">
    <subcellularLocation>
        <location evidence="1">Membrane</location>
        <topology evidence="1">Multi-pass membrane protein</topology>
    </subcellularLocation>
</comment>
<dbReference type="EMBL" id="CP080764">
    <property type="protein sequence ID" value="QYY44364.1"/>
    <property type="molecule type" value="Genomic_DNA"/>
</dbReference>
<dbReference type="GeneID" id="97141592"/>
<dbReference type="Proteomes" id="UP000198956">
    <property type="component" value="Unassembled WGS sequence"/>
</dbReference>
<reference evidence="7 8" key="1">
    <citation type="submission" date="2016-10" db="EMBL/GenBank/DDBJ databases">
        <authorList>
            <person name="de Groot N.N."/>
        </authorList>
    </citation>
    <scope>NUCLEOTIDE SEQUENCE [LARGE SCALE GENOMIC DNA]</scope>
    <source>
        <strain evidence="7 8">L 420-91</strain>
    </source>
</reference>
<evidence type="ECO:0000313" key="6">
    <source>
        <dbReference type="EMBL" id="QYY44364.1"/>
    </source>
</evidence>
<dbReference type="NCBIfam" id="TIGR00659">
    <property type="entry name" value="CidB/LrgB family autolysis modulator"/>
    <property type="match status" value="1"/>
</dbReference>
<feature type="transmembrane region" description="Helical" evidence="5">
    <location>
        <begin position="90"/>
        <end position="112"/>
    </location>
</feature>
<accession>A0A1G7ZFK9</accession>
<evidence type="ECO:0000256" key="4">
    <source>
        <dbReference type="ARBA" id="ARBA00023136"/>
    </source>
</evidence>
<gene>
    <name evidence="6" type="ORF">K3F53_09450</name>
    <name evidence="7" type="ORF">SAMN04489735_101078</name>
</gene>
<sequence>MMISLFSLIFTMSLYWGAKWCYKHKPKVYLSPLLTTPLFIVAFLFLTHISYESYNTGAKWLSNMLEPATIAFAVPLYKYFNILKKHATEIIVSVLSGSVIAIVSSLCVAKVLHLNTQIVNSLIPRSVTTPIAMDVSESIGGIPTITAVFVIMTGLLGTVIGPIIIRLLRIENEIARGVLLGTGAHGAGTSKAFELSSITGTISSLSMIMAALITLCMAPWLVPMILRIF</sequence>
<evidence type="ECO:0000256" key="1">
    <source>
        <dbReference type="ARBA" id="ARBA00004141"/>
    </source>
</evidence>
<dbReference type="Proteomes" id="UP000826616">
    <property type="component" value="Chromosome"/>
</dbReference>
<name>A0A1G7ZFK9_ANETH</name>
<dbReference type="PANTHER" id="PTHR30249:SF3">
    <property type="entry name" value="MUREIN HYDROLASE EXPORT REGULATOR"/>
    <property type="match status" value="1"/>
</dbReference>